<dbReference type="EMBL" id="JBJXBP010000002">
    <property type="protein sequence ID" value="KAL3845460.1"/>
    <property type="molecule type" value="Genomic_DNA"/>
</dbReference>
<reference evidence="1 2" key="1">
    <citation type="submission" date="2024-12" db="EMBL/GenBank/DDBJ databases">
        <title>The unique morphological basis and parallel evolutionary history of personate flowers in Penstemon.</title>
        <authorList>
            <person name="Depatie T.H."/>
            <person name="Wessinger C.A."/>
        </authorList>
    </citation>
    <scope>NUCLEOTIDE SEQUENCE [LARGE SCALE GENOMIC DNA]</scope>
    <source>
        <strain evidence="1">WTNN_2</strain>
        <tissue evidence="1">Leaf</tissue>
    </source>
</reference>
<name>A0ABD3U8Z7_9LAMI</name>
<keyword evidence="2" id="KW-1185">Reference proteome</keyword>
<organism evidence="1 2">
    <name type="scientific">Penstemon smallii</name>
    <dbReference type="NCBI Taxonomy" id="265156"/>
    <lineage>
        <taxon>Eukaryota</taxon>
        <taxon>Viridiplantae</taxon>
        <taxon>Streptophyta</taxon>
        <taxon>Embryophyta</taxon>
        <taxon>Tracheophyta</taxon>
        <taxon>Spermatophyta</taxon>
        <taxon>Magnoliopsida</taxon>
        <taxon>eudicotyledons</taxon>
        <taxon>Gunneridae</taxon>
        <taxon>Pentapetalae</taxon>
        <taxon>asterids</taxon>
        <taxon>lamiids</taxon>
        <taxon>Lamiales</taxon>
        <taxon>Plantaginaceae</taxon>
        <taxon>Cheloneae</taxon>
        <taxon>Penstemon</taxon>
    </lineage>
</organism>
<protein>
    <submittedName>
        <fullName evidence="1">Uncharacterized protein</fullName>
    </submittedName>
</protein>
<dbReference type="Proteomes" id="UP001634393">
    <property type="component" value="Unassembled WGS sequence"/>
</dbReference>
<gene>
    <name evidence="1" type="ORF">ACJIZ3_002863</name>
</gene>
<sequence>MSSIKRLTMSITRLYSPYRMPSSTKFLEHQTLAMTTVLGNRYLSNNARLLQKHNTYRRNFSIYNSVQPGAPLPSPPPSSSSWRWILGIVFTVVLPVVTNKWGPLSQFKNEVDTAVETIEEIVEVVEKVAEVVDEVAESISDNIPTGGKLKRVVELVEGVAEETAKDAHTVGDVIDKFQKVEDNVEDIVETLSGRHEAHMSTPNKPVKDEK</sequence>
<evidence type="ECO:0000313" key="1">
    <source>
        <dbReference type="EMBL" id="KAL3845460.1"/>
    </source>
</evidence>
<comment type="caution">
    <text evidence="1">The sequence shown here is derived from an EMBL/GenBank/DDBJ whole genome shotgun (WGS) entry which is preliminary data.</text>
</comment>
<evidence type="ECO:0000313" key="2">
    <source>
        <dbReference type="Proteomes" id="UP001634393"/>
    </source>
</evidence>
<dbReference type="PANTHER" id="PTHR33735">
    <property type="entry name" value="EXPRESSED PROTEIN"/>
    <property type="match status" value="1"/>
</dbReference>
<dbReference type="PANTHER" id="PTHR33735:SF14">
    <property type="entry name" value="PHAGE CAPSID SCAFFOLDING PROTEIN (GPO) SERINE PEPTIDASE"/>
    <property type="match status" value="1"/>
</dbReference>
<dbReference type="SUPFAM" id="SSF58104">
    <property type="entry name" value="Methyl-accepting chemotaxis protein (MCP) signaling domain"/>
    <property type="match status" value="1"/>
</dbReference>
<dbReference type="AlphaFoldDB" id="A0ABD3U8Z7"/>
<accession>A0ABD3U8Z7</accession>
<proteinExistence type="predicted"/>